<dbReference type="SUPFAM" id="SSF53850">
    <property type="entry name" value="Periplasmic binding protein-like II"/>
    <property type="match status" value="1"/>
</dbReference>
<dbReference type="Gene3D" id="3.40.190.10">
    <property type="entry name" value="Periplasmic binding protein-like II"/>
    <property type="match status" value="2"/>
</dbReference>
<reference evidence="2 3" key="1">
    <citation type="submission" date="2020-07" db="EMBL/GenBank/DDBJ databases">
        <authorList>
            <person name="Maaloum M."/>
        </authorList>
    </citation>
    <scope>NUCLEOTIDE SEQUENCE [LARGE SCALE GENOMIC DNA]</scope>
    <source>
        <strain evidence="2 3">GCS-AN-3</strain>
    </source>
</reference>
<evidence type="ECO:0000313" key="3">
    <source>
        <dbReference type="Proteomes" id="UP000589716"/>
    </source>
</evidence>
<keyword evidence="3" id="KW-1185">Reference proteome</keyword>
<dbReference type="AlphaFoldDB" id="A0A853IWQ7"/>
<dbReference type="PROSITE" id="PS51318">
    <property type="entry name" value="TAT"/>
    <property type="match status" value="1"/>
</dbReference>
<dbReference type="Pfam" id="PF13531">
    <property type="entry name" value="SBP_bac_11"/>
    <property type="match status" value="1"/>
</dbReference>
<dbReference type="EMBL" id="JACCKX010000001">
    <property type="protein sequence ID" value="NZA01770.1"/>
    <property type="molecule type" value="Genomic_DNA"/>
</dbReference>
<accession>A0A853IWQ7</accession>
<dbReference type="InterPro" id="IPR006311">
    <property type="entry name" value="TAT_signal"/>
</dbReference>
<feature type="signal peptide" evidence="1">
    <location>
        <begin position="1"/>
        <end position="42"/>
    </location>
</feature>
<dbReference type="Proteomes" id="UP000589716">
    <property type="component" value="Unassembled WGS sequence"/>
</dbReference>
<gene>
    <name evidence="2" type="ORF">H0I39_08450</name>
</gene>
<protein>
    <submittedName>
        <fullName evidence="2">Substrate-binding domain-containing protein</fullName>
    </submittedName>
</protein>
<dbReference type="PANTHER" id="PTHR30632">
    <property type="entry name" value="MOLYBDATE-BINDING PERIPLASMIC PROTEIN"/>
    <property type="match status" value="1"/>
</dbReference>
<dbReference type="PANTHER" id="PTHR30632:SF11">
    <property type="entry name" value="BLR4797 PROTEIN"/>
    <property type="match status" value="1"/>
</dbReference>
<dbReference type="GO" id="GO:0030973">
    <property type="term" value="F:molybdate ion binding"/>
    <property type="evidence" value="ECO:0007669"/>
    <property type="project" value="TreeGrafter"/>
</dbReference>
<dbReference type="RefSeq" id="WP_180550181.1">
    <property type="nucleotide sequence ID" value="NZ_JACCKX010000001.1"/>
</dbReference>
<dbReference type="InterPro" id="IPR050682">
    <property type="entry name" value="ModA/WtpA"/>
</dbReference>
<feature type="chain" id="PRO_5033062680" evidence="1">
    <location>
        <begin position="43"/>
        <end position="282"/>
    </location>
</feature>
<organism evidence="2 3">
    <name type="scientific">Ottowia beijingensis</name>
    <dbReference type="NCBI Taxonomy" id="1207057"/>
    <lineage>
        <taxon>Bacteria</taxon>
        <taxon>Pseudomonadati</taxon>
        <taxon>Pseudomonadota</taxon>
        <taxon>Betaproteobacteria</taxon>
        <taxon>Burkholderiales</taxon>
        <taxon>Comamonadaceae</taxon>
        <taxon>Ottowia</taxon>
    </lineage>
</organism>
<keyword evidence="1" id="KW-0732">Signal</keyword>
<sequence>MHPTPPRQPARAAATLTRRAFVAVSVALLGACSSTGSLQAPAAAPVNEVRVVSSGGFTAAYKVLAPLYEQASGVKIVSSYGASMGTAPDSIPSRLARGEKFDIIILADSALDGFIAKGQAVPGSRVDLGRSLIGASVKKGTPKPDISSVPALKAALLNAKSVAYSASASGTYLSEELFPKLGVADRMKVTAKKIMSERVGAVVARGDAELGFQQASELLPFTELDYLGPLPDEVQQKVFFSAGVLKDAPNPEGARRFIRYLASPAAAGVIESTGLSPVARKP</sequence>
<dbReference type="GO" id="GO:0015689">
    <property type="term" value="P:molybdate ion transport"/>
    <property type="evidence" value="ECO:0007669"/>
    <property type="project" value="TreeGrafter"/>
</dbReference>
<proteinExistence type="predicted"/>
<evidence type="ECO:0000313" key="2">
    <source>
        <dbReference type="EMBL" id="NZA01770.1"/>
    </source>
</evidence>
<evidence type="ECO:0000256" key="1">
    <source>
        <dbReference type="SAM" id="SignalP"/>
    </source>
</evidence>
<dbReference type="PROSITE" id="PS51257">
    <property type="entry name" value="PROKAR_LIPOPROTEIN"/>
    <property type="match status" value="1"/>
</dbReference>
<name>A0A853IWQ7_9BURK</name>
<comment type="caution">
    <text evidence="2">The sequence shown here is derived from an EMBL/GenBank/DDBJ whole genome shotgun (WGS) entry which is preliminary data.</text>
</comment>